<reference evidence="3 4" key="1">
    <citation type="submission" date="2018-04" db="EMBL/GenBank/DDBJ databases">
        <title>Massilia violaceinigra sp. nov., a novel purple-pigmented bacterium isolated from Tianshan glacier, Xinjiang, China.</title>
        <authorList>
            <person name="Wang H."/>
        </authorList>
    </citation>
    <scope>NUCLEOTIDE SEQUENCE [LARGE SCALE GENOMIC DNA]</scope>
    <source>
        <strain evidence="3 4">B448-2</strain>
    </source>
</reference>
<gene>
    <name evidence="3" type="ORF">C7C56_012770</name>
</gene>
<proteinExistence type="predicted"/>
<feature type="region of interest" description="Disordered" evidence="1">
    <location>
        <begin position="1"/>
        <end position="22"/>
    </location>
</feature>
<evidence type="ECO:0000313" key="3">
    <source>
        <dbReference type="EMBL" id="PWF48287.1"/>
    </source>
</evidence>
<dbReference type="EMBL" id="PXWF02000204">
    <property type="protein sequence ID" value="PWF48287.1"/>
    <property type="molecule type" value="Genomic_DNA"/>
</dbReference>
<name>A0A2U2HLB8_9BURK</name>
<feature type="transmembrane region" description="Helical" evidence="2">
    <location>
        <begin position="29"/>
        <end position="46"/>
    </location>
</feature>
<keyword evidence="2" id="KW-0812">Transmembrane</keyword>
<evidence type="ECO:0000256" key="2">
    <source>
        <dbReference type="SAM" id="Phobius"/>
    </source>
</evidence>
<dbReference type="Proteomes" id="UP000241421">
    <property type="component" value="Unassembled WGS sequence"/>
</dbReference>
<evidence type="ECO:0000313" key="4">
    <source>
        <dbReference type="Proteomes" id="UP000241421"/>
    </source>
</evidence>
<keyword evidence="4" id="KW-1185">Reference proteome</keyword>
<sequence length="243" mass="26733">AAAPPAPPPQAPKPPPLPAGPPRRQPVRLRYWLLALGVLWLIWLGAKPDTRRTDARVNEVIALAADCKLPNADAEMVMLKTEGARAVQIERVQEAIDKAKPRCERIRLRAAAWKTASAAVDGALREGTFTKARAALAGFARKWGDDANTRALHTRIDKEQQRAQDAESVQRLVGEARSDVARGDYSGATRKMEVCVLMVDADHSQCIALRDQANRLRQAMLRCVAGGNEWFGYQCRLVVSPDN</sequence>
<protein>
    <submittedName>
        <fullName evidence="3">Uncharacterized protein</fullName>
    </submittedName>
</protein>
<organism evidence="3 4">
    <name type="scientific">Massilia glaciei</name>
    <dbReference type="NCBI Taxonomy" id="1524097"/>
    <lineage>
        <taxon>Bacteria</taxon>
        <taxon>Pseudomonadati</taxon>
        <taxon>Pseudomonadota</taxon>
        <taxon>Betaproteobacteria</taxon>
        <taxon>Burkholderiales</taxon>
        <taxon>Oxalobacteraceae</taxon>
        <taxon>Telluria group</taxon>
        <taxon>Massilia</taxon>
    </lineage>
</organism>
<keyword evidence="2" id="KW-0472">Membrane</keyword>
<evidence type="ECO:0000256" key="1">
    <source>
        <dbReference type="SAM" id="MobiDB-lite"/>
    </source>
</evidence>
<comment type="caution">
    <text evidence="3">The sequence shown here is derived from an EMBL/GenBank/DDBJ whole genome shotgun (WGS) entry which is preliminary data.</text>
</comment>
<keyword evidence="2" id="KW-1133">Transmembrane helix</keyword>
<dbReference type="AlphaFoldDB" id="A0A2U2HLB8"/>
<accession>A0A2U2HLB8</accession>
<feature type="non-terminal residue" evidence="3">
    <location>
        <position position="1"/>
    </location>
</feature>